<comment type="subcellular location">
    <subcellularLocation>
        <location evidence="1">Membrane</location>
        <topology evidence="1">Multi-pass membrane protein</topology>
    </subcellularLocation>
</comment>
<comment type="caution">
    <text evidence="7">The sequence shown here is derived from an EMBL/GenBank/DDBJ whole genome shotgun (WGS) entry which is preliminary data.</text>
</comment>
<sequence>MPSQLTTQTLQAAALSAVSNLLAQGIKAYQSGTGLNLVSLAQFVVFTLISCPPNCLWQQYLEETFPGYGVAADGSRQLNKRNTAIKFGLDQTLGSVVNVATFIAFFAFVNGKDAAGVQRAVSRETFPLMKAGWKLWPLVSILNFTIVPVHRRILVGSVVGLFWGIYLSLIAAK</sequence>
<accession>A0A0N0NND1</accession>
<dbReference type="OrthoDB" id="10267969at2759"/>
<dbReference type="GO" id="GO:0005778">
    <property type="term" value="C:peroxisomal membrane"/>
    <property type="evidence" value="ECO:0007669"/>
    <property type="project" value="TreeGrafter"/>
</dbReference>
<keyword evidence="5 6" id="KW-0472">Membrane</keyword>
<evidence type="ECO:0000256" key="5">
    <source>
        <dbReference type="ARBA" id="ARBA00023136"/>
    </source>
</evidence>
<organism evidence="7 8">
    <name type="scientific">Cyphellophora attinorum</name>
    <dbReference type="NCBI Taxonomy" id="1664694"/>
    <lineage>
        <taxon>Eukaryota</taxon>
        <taxon>Fungi</taxon>
        <taxon>Dikarya</taxon>
        <taxon>Ascomycota</taxon>
        <taxon>Pezizomycotina</taxon>
        <taxon>Eurotiomycetes</taxon>
        <taxon>Chaetothyriomycetidae</taxon>
        <taxon>Chaetothyriales</taxon>
        <taxon>Cyphellophoraceae</taxon>
        <taxon>Cyphellophora</taxon>
    </lineage>
</organism>
<dbReference type="PANTHER" id="PTHR11266">
    <property type="entry name" value="PEROXISOMAL MEMBRANE PROTEIN 2, PXMP2 MPV17"/>
    <property type="match status" value="1"/>
</dbReference>
<gene>
    <name evidence="7" type="ORF">AB675_9084</name>
</gene>
<evidence type="ECO:0000256" key="1">
    <source>
        <dbReference type="ARBA" id="ARBA00004141"/>
    </source>
</evidence>
<dbReference type="AlphaFoldDB" id="A0A0N0NND1"/>
<feature type="transmembrane region" description="Helical" evidence="6">
    <location>
        <begin position="92"/>
        <end position="110"/>
    </location>
</feature>
<reference evidence="7 8" key="1">
    <citation type="submission" date="2015-06" db="EMBL/GenBank/DDBJ databases">
        <title>Draft genome of the ant-associated black yeast Phialophora attae CBS 131958.</title>
        <authorList>
            <person name="Moreno L.F."/>
            <person name="Stielow B.J."/>
            <person name="de Hoog S."/>
            <person name="Vicente V.A."/>
            <person name="Weiss V.A."/>
            <person name="de Vries M."/>
            <person name="Cruz L.M."/>
            <person name="Souza E.M."/>
        </authorList>
    </citation>
    <scope>NUCLEOTIDE SEQUENCE [LARGE SCALE GENOMIC DNA]</scope>
    <source>
        <strain evidence="7 8">CBS 131958</strain>
    </source>
</reference>
<evidence type="ECO:0000256" key="4">
    <source>
        <dbReference type="ARBA" id="ARBA00022989"/>
    </source>
</evidence>
<keyword evidence="4 6" id="KW-1133">Transmembrane helix</keyword>
<keyword evidence="8" id="KW-1185">Reference proteome</keyword>
<dbReference type="VEuPathDB" id="FungiDB:AB675_9084"/>
<dbReference type="STRING" id="1664694.A0A0N0NND1"/>
<dbReference type="GeneID" id="28741469"/>
<keyword evidence="3 6" id="KW-0812">Transmembrane</keyword>
<evidence type="ECO:0000256" key="6">
    <source>
        <dbReference type="RuleBase" id="RU363053"/>
    </source>
</evidence>
<dbReference type="InterPro" id="IPR007248">
    <property type="entry name" value="Mpv17_PMP22"/>
</dbReference>
<evidence type="ECO:0000313" key="8">
    <source>
        <dbReference type="Proteomes" id="UP000038010"/>
    </source>
</evidence>
<evidence type="ECO:0000256" key="3">
    <source>
        <dbReference type="ARBA" id="ARBA00022692"/>
    </source>
</evidence>
<proteinExistence type="inferred from homology"/>
<feature type="transmembrane region" description="Helical" evidence="6">
    <location>
        <begin position="153"/>
        <end position="172"/>
    </location>
</feature>
<evidence type="ECO:0000313" key="7">
    <source>
        <dbReference type="EMBL" id="KPI41388.1"/>
    </source>
</evidence>
<name>A0A0N0NND1_9EURO</name>
<dbReference type="EMBL" id="LFJN01000009">
    <property type="protein sequence ID" value="KPI41388.1"/>
    <property type="molecule type" value="Genomic_DNA"/>
</dbReference>
<protein>
    <submittedName>
        <fullName evidence="7">PXMP2/4 family protein 3</fullName>
    </submittedName>
</protein>
<evidence type="ECO:0000256" key="2">
    <source>
        <dbReference type="ARBA" id="ARBA00006824"/>
    </source>
</evidence>
<dbReference type="Pfam" id="PF04117">
    <property type="entry name" value="Mpv17_PMP22"/>
    <property type="match status" value="1"/>
</dbReference>
<dbReference type="PANTHER" id="PTHR11266:SF80">
    <property type="entry name" value="PEROXISOMAL MEMBRANE PROTEIN 2"/>
    <property type="match status" value="1"/>
</dbReference>
<comment type="similarity">
    <text evidence="2 6">Belongs to the peroxisomal membrane protein PXMP2/4 family.</text>
</comment>
<dbReference type="Proteomes" id="UP000038010">
    <property type="component" value="Unassembled WGS sequence"/>
</dbReference>
<dbReference type="RefSeq" id="XP_018001351.1">
    <property type="nucleotide sequence ID" value="XM_018149589.1"/>
</dbReference>